<name>A0ABV7J7Q6_9GAMM</name>
<dbReference type="SUPFAM" id="SSF55103">
    <property type="entry name" value="FAD-linked oxidases, C-terminal domain"/>
    <property type="match status" value="1"/>
</dbReference>
<dbReference type="PANTHER" id="PTHR43716">
    <property type="entry name" value="D-2-HYDROXYGLUTARATE DEHYDROGENASE, MITOCHONDRIAL"/>
    <property type="match status" value="1"/>
</dbReference>
<dbReference type="Gene3D" id="3.30.465.10">
    <property type="match status" value="1"/>
</dbReference>
<evidence type="ECO:0000259" key="6">
    <source>
        <dbReference type="PROSITE" id="PS51387"/>
    </source>
</evidence>
<dbReference type="InterPro" id="IPR036318">
    <property type="entry name" value="FAD-bd_PCMH-like_sf"/>
</dbReference>
<evidence type="ECO:0000313" key="7">
    <source>
        <dbReference type="EMBL" id="MFC3194146.1"/>
    </source>
</evidence>
<dbReference type="SUPFAM" id="SSF56176">
    <property type="entry name" value="FAD-binding/transporter-associated domain-like"/>
    <property type="match status" value="1"/>
</dbReference>
<dbReference type="InterPro" id="IPR006094">
    <property type="entry name" value="Oxid_FAD_bind_N"/>
</dbReference>
<keyword evidence="4" id="KW-0274">FAD</keyword>
<evidence type="ECO:0000256" key="3">
    <source>
        <dbReference type="ARBA" id="ARBA00022630"/>
    </source>
</evidence>
<dbReference type="InterPro" id="IPR016167">
    <property type="entry name" value="FAD-bd_PCMH_sub1"/>
</dbReference>
<feature type="domain" description="FAD-binding PCMH-type" evidence="6">
    <location>
        <begin position="36"/>
        <end position="216"/>
    </location>
</feature>
<protein>
    <submittedName>
        <fullName evidence="7">FAD-binding oxidoreductase</fullName>
    </submittedName>
</protein>
<dbReference type="PROSITE" id="PS51387">
    <property type="entry name" value="FAD_PCMH"/>
    <property type="match status" value="1"/>
</dbReference>
<evidence type="ECO:0000256" key="2">
    <source>
        <dbReference type="ARBA" id="ARBA00008000"/>
    </source>
</evidence>
<comment type="similarity">
    <text evidence="2">Belongs to the FAD-binding oxidoreductase/transferase type 4 family.</text>
</comment>
<dbReference type="InterPro" id="IPR016164">
    <property type="entry name" value="FAD-linked_Oxase-like_C"/>
</dbReference>
<dbReference type="Gene3D" id="3.30.70.2190">
    <property type="match status" value="1"/>
</dbReference>
<accession>A0ABV7J7Q6</accession>
<comment type="cofactor">
    <cofactor evidence="1">
        <name>FAD</name>
        <dbReference type="ChEBI" id="CHEBI:57692"/>
    </cofactor>
</comment>
<evidence type="ECO:0000256" key="4">
    <source>
        <dbReference type="ARBA" id="ARBA00022827"/>
    </source>
</evidence>
<dbReference type="Gene3D" id="1.10.45.10">
    <property type="entry name" value="Vanillyl-alcohol Oxidase, Chain A, domain 4"/>
    <property type="match status" value="1"/>
</dbReference>
<dbReference type="RefSeq" id="WP_077412414.1">
    <property type="nucleotide sequence ID" value="NZ_JBHRTS010000004.1"/>
</dbReference>
<keyword evidence="8" id="KW-1185">Reference proteome</keyword>
<dbReference type="Pfam" id="PF02913">
    <property type="entry name" value="FAD-oxidase_C"/>
    <property type="match status" value="1"/>
</dbReference>
<dbReference type="EMBL" id="JBHRTS010000004">
    <property type="protein sequence ID" value="MFC3194146.1"/>
    <property type="molecule type" value="Genomic_DNA"/>
</dbReference>
<dbReference type="PANTHER" id="PTHR43716:SF1">
    <property type="entry name" value="D-2-HYDROXYGLUTARATE DEHYDROGENASE, MITOCHONDRIAL"/>
    <property type="match status" value="1"/>
</dbReference>
<sequence>MQANELSSLLETELSGLAWSMQPGDLEQFGQDWTRFHQPDASVVFFPNDIAEVQQIIRLANRTGQVVIPSGGRTGYSAGAVATGGEWVISMVRFNAISDFNPIDQTVKVGAGVITEQLQQFAADQGLFYPVDFASSGSSHIAGNIATNAGGIRVLRYGLTRDYVLGLTVVTGSGEILHLNQGLVKNASGLDFRHLFIGSEGILGVVIEAEIKLLAQPPNQSVMLLALTSLEAIMSVFALARKSLVLSSFEFFSDRSLKRVMAHRGFDNPFDELHPFYVLLEFDENEAAAMDVFESGMESGWVNDGIIAQSLDQATQLWQYREGISESIAHYTPYKNDISVKISLVPAFMEQLEDILAAEYPDFETIWFGHIGDGNLHLNILKPADMDTAEFKAQCEQVNVHVYGLIQQFSGSISAEHGVGLIKKPFLPYSKSAEEIRLMQAVKQVFDPNGVLNRGKVVDS</sequence>
<gene>
    <name evidence="7" type="ORF">ACFODZ_07825</name>
</gene>
<dbReference type="InterPro" id="IPR004113">
    <property type="entry name" value="FAD-bd_oxidored_4_C"/>
</dbReference>
<dbReference type="InterPro" id="IPR051264">
    <property type="entry name" value="FAD-oxidored/transferase_4"/>
</dbReference>
<dbReference type="InterPro" id="IPR016169">
    <property type="entry name" value="FAD-bd_PCMH_sub2"/>
</dbReference>
<evidence type="ECO:0000256" key="5">
    <source>
        <dbReference type="ARBA" id="ARBA00023002"/>
    </source>
</evidence>
<proteinExistence type="inferred from homology"/>
<dbReference type="Pfam" id="PF01565">
    <property type="entry name" value="FAD_binding_4"/>
    <property type="match status" value="1"/>
</dbReference>
<dbReference type="InterPro" id="IPR016166">
    <property type="entry name" value="FAD-bd_PCMH"/>
</dbReference>
<evidence type="ECO:0000313" key="8">
    <source>
        <dbReference type="Proteomes" id="UP001595533"/>
    </source>
</evidence>
<dbReference type="InterPro" id="IPR016171">
    <property type="entry name" value="Vanillyl_alc_oxidase_C-sub2"/>
</dbReference>
<dbReference type="Gene3D" id="3.30.43.10">
    <property type="entry name" value="Uridine Diphospho-n-acetylenolpyruvylglucosamine Reductase, domain 2"/>
    <property type="match status" value="1"/>
</dbReference>
<keyword evidence="3" id="KW-0285">Flavoprotein</keyword>
<evidence type="ECO:0000256" key="1">
    <source>
        <dbReference type="ARBA" id="ARBA00001974"/>
    </source>
</evidence>
<keyword evidence="5" id="KW-0560">Oxidoreductase</keyword>
<comment type="caution">
    <text evidence="7">The sequence shown here is derived from an EMBL/GenBank/DDBJ whole genome shotgun (WGS) entry which is preliminary data.</text>
</comment>
<dbReference type="Gene3D" id="3.30.70.2740">
    <property type="match status" value="1"/>
</dbReference>
<dbReference type="Proteomes" id="UP001595533">
    <property type="component" value="Unassembled WGS sequence"/>
</dbReference>
<organism evidence="7 8">
    <name type="scientific">Marinicella sediminis</name>
    <dbReference type="NCBI Taxonomy" id="1792834"/>
    <lineage>
        <taxon>Bacteria</taxon>
        <taxon>Pseudomonadati</taxon>
        <taxon>Pseudomonadota</taxon>
        <taxon>Gammaproteobacteria</taxon>
        <taxon>Lysobacterales</taxon>
        <taxon>Marinicellaceae</taxon>
        <taxon>Marinicella</taxon>
    </lineage>
</organism>
<reference evidence="8" key="1">
    <citation type="journal article" date="2019" name="Int. J. Syst. Evol. Microbiol.">
        <title>The Global Catalogue of Microorganisms (GCM) 10K type strain sequencing project: providing services to taxonomists for standard genome sequencing and annotation.</title>
        <authorList>
            <consortium name="The Broad Institute Genomics Platform"/>
            <consortium name="The Broad Institute Genome Sequencing Center for Infectious Disease"/>
            <person name="Wu L."/>
            <person name="Ma J."/>
        </authorList>
    </citation>
    <scope>NUCLEOTIDE SEQUENCE [LARGE SCALE GENOMIC DNA]</scope>
    <source>
        <strain evidence="8">KCTC 42953</strain>
    </source>
</reference>